<comment type="caution">
    <text evidence="9">The sequence shown here is derived from an EMBL/GenBank/DDBJ whole genome shotgun (WGS) entry which is preliminary data.</text>
</comment>
<evidence type="ECO:0000256" key="1">
    <source>
        <dbReference type="ARBA" id="ARBA00022490"/>
    </source>
</evidence>
<proteinExistence type="inferred from homology"/>
<dbReference type="EC" id="3.1.11.6" evidence="5"/>
<keyword evidence="3 5" id="KW-0378">Hydrolase</keyword>
<dbReference type="GO" id="GO:0008855">
    <property type="term" value="F:exodeoxyribonuclease VII activity"/>
    <property type="evidence" value="ECO:0007669"/>
    <property type="project" value="UniProtKB-UniRule"/>
</dbReference>
<feature type="domain" description="OB-fold nucleic acid binding" evidence="8">
    <location>
        <begin position="17"/>
        <end position="110"/>
    </location>
</feature>
<dbReference type="RefSeq" id="WP_259673384.1">
    <property type="nucleotide sequence ID" value="NZ_PVTV01000011.1"/>
</dbReference>
<comment type="subcellular location">
    <subcellularLocation>
        <location evidence="5 6">Cytoplasm</location>
    </subcellularLocation>
</comment>
<comment type="function">
    <text evidence="5">Bidirectionally degrades single-stranded DNA into large acid-insoluble oligonucleotides, which are then degraded further into small acid-soluble oligonucleotides.</text>
</comment>
<dbReference type="EMBL" id="PVTV01000011">
    <property type="protein sequence ID" value="PRY99105.1"/>
    <property type="molecule type" value="Genomic_DNA"/>
</dbReference>
<evidence type="ECO:0000256" key="4">
    <source>
        <dbReference type="ARBA" id="ARBA00022839"/>
    </source>
</evidence>
<dbReference type="GO" id="GO:0009318">
    <property type="term" value="C:exodeoxyribonuclease VII complex"/>
    <property type="evidence" value="ECO:0007669"/>
    <property type="project" value="UniProtKB-UniRule"/>
</dbReference>
<evidence type="ECO:0000313" key="9">
    <source>
        <dbReference type="EMBL" id="PRY99105.1"/>
    </source>
</evidence>
<gene>
    <name evidence="5" type="primary">xseA</name>
    <name evidence="9" type="ORF">BCM14_0544</name>
</gene>
<dbReference type="AlphaFoldDB" id="A0A2T0XJK0"/>
<evidence type="ECO:0000256" key="3">
    <source>
        <dbReference type="ARBA" id="ARBA00022801"/>
    </source>
</evidence>
<comment type="similarity">
    <text evidence="5 6">Belongs to the XseA family.</text>
</comment>
<evidence type="ECO:0000256" key="2">
    <source>
        <dbReference type="ARBA" id="ARBA00022722"/>
    </source>
</evidence>
<evidence type="ECO:0000259" key="8">
    <source>
        <dbReference type="Pfam" id="PF13742"/>
    </source>
</evidence>
<dbReference type="InterPro" id="IPR025824">
    <property type="entry name" value="OB-fold_nuc-bd_dom"/>
</dbReference>
<dbReference type="GO" id="GO:0005737">
    <property type="term" value="C:cytoplasm"/>
    <property type="evidence" value="ECO:0007669"/>
    <property type="project" value="UniProtKB-SubCell"/>
</dbReference>
<dbReference type="Pfam" id="PF13742">
    <property type="entry name" value="tRNA_anti_2"/>
    <property type="match status" value="1"/>
</dbReference>
<dbReference type="Pfam" id="PF02601">
    <property type="entry name" value="Exonuc_VII_L"/>
    <property type="match status" value="1"/>
</dbReference>
<dbReference type="GO" id="GO:0006308">
    <property type="term" value="P:DNA catabolic process"/>
    <property type="evidence" value="ECO:0007669"/>
    <property type="project" value="UniProtKB-UniRule"/>
</dbReference>
<name>A0A2T0XJK0_9BURK</name>
<accession>A0A2T0XJK0</accession>
<dbReference type="InterPro" id="IPR003753">
    <property type="entry name" value="Exonuc_VII_L"/>
</dbReference>
<evidence type="ECO:0000259" key="7">
    <source>
        <dbReference type="Pfam" id="PF02601"/>
    </source>
</evidence>
<dbReference type="HAMAP" id="MF_00378">
    <property type="entry name" value="Exonuc_7_L"/>
    <property type="match status" value="1"/>
</dbReference>
<keyword evidence="4 5" id="KW-0269">Exonuclease</keyword>
<evidence type="ECO:0000256" key="5">
    <source>
        <dbReference type="HAMAP-Rule" id="MF_00378"/>
    </source>
</evidence>
<sequence length="447" mass="49096">MTIGSQVNGRDLTPEIMTVSRLNKVVREILETDFDNVWVSGEISNFTPAASGHWYFTLKDNLASVRAVMFRTRAIATGFMPRAGDAVEVRCRPTLYEAKGEFQLQVEQMRKAGQGGLFEAFLALKDRLQKEGLFDPENKRPLLGRPRAIGIITSLSAAALQDVLTALKRRAPHIPLIIYPALVQGSDAPLQLRQALAAACERSEVDTLLIVRGGGSIEDLWAFNDEALARDIASSVIPVVTGVGHETDFTIADFVADLRAPTPTAAAELVCETRDELLTRVGEASRAISRTHQRLTERYWQRLDRAGATLVSPAQRLQLQSERIKSLMQRLISAVQKNQYSVRVRVDTARRALIYARPSVSAKTLQVERALETLKSASQQQLTTRRARLEAAHAQIRALSPDHTLARGYAIVFDQSGGVVRSTTSISSGQQLSVLVGDGGFEVKVST</sequence>
<dbReference type="PANTHER" id="PTHR30008">
    <property type="entry name" value="EXODEOXYRIBONUCLEASE 7 LARGE SUBUNIT"/>
    <property type="match status" value="1"/>
</dbReference>
<feature type="domain" description="Exonuclease VII large subunit C-terminal" evidence="7">
    <location>
        <begin position="133"/>
        <end position="443"/>
    </location>
</feature>
<organism evidence="9 10">
    <name type="scientific">Jezberella montanilacus</name>
    <dbReference type="NCBI Taxonomy" id="323426"/>
    <lineage>
        <taxon>Bacteria</taxon>
        <taxon>Pseudomonadati</taxon>
        <taxon>Pseudomonadota</taxon>
        <taxon>Betaproteobacteria</taxon>
        <taxon>Burkholderiales</taxon>
        <taxon>Alcaligenaceae</taxon>
        <taxon>Jezberella</taxon>
    </lineage>
</organism>
<keyword evidence="2 5" id="KW-0540">Nuclease</keyword>
<protein>
    <recommendedName>
        <fullName evidence="5">Exodeoxyribonuclease 7 large subunit</fullName>
        <ecNumber evidence="5">3.1.11.6</ecNumber>
    </recommendedName>
    <alternativeName>
        <fullName evidence="5">Exodeoxyribonuclease VII large subunit</fullName>
        <shortName evidence="5">Exonuclease VII large subunit</shortName>
    </alternativeName>
</protein>
<reference evidence="9 10" key="1">
    <citation type="submission" date="2018-03" db="EMBL/GenBank/DDBJ databases">
        <title>Genomic Encyclopedia of Type Strains, Phase III (KMG-III): the genomes of soil and plant-associated and newly described type strains.</title>
        <authorList>
            <person name="Whitman W."/>
        </authorList>
    </citation>
    <scope>NUCLEOTIDE SEQUENCE [LARGE SCALE GENOMIC DNA]</scope>
    <source>
        <strain evidence="9 10">MWH-P2sevCIIIb</strain>
    </source>
</reference>
<evidence type="ECO:0000256" key="6">
    <source>
        <dbReference type="RuleBase" id="RU004355"/>
    </source>
</evidence>
<dbReference type="CDD" id="cd04489">
    <property type="entry name" value="ExoVII_LU_OBF"/>
    <property type="match status" value="1"/>
</dbReference>
<keyword evidence="1 5" id="KW-0963">Cytoplasm</keyword>
<comment type="catalytic activity">
    <reaction evidence="5 6">
        <text>Exonucleolytic cleavage in either 5'- to 3'- or 3'- to 5'-direction to yield nucleoside 5'-phosphates.</text>
        <dbReference type="EC" id="3.1.11.6"/>
    </reaction>
</comment>
<keyword evidence="10" id="KW-1185">Reference proteome</keyword>
<evidence type="ECO:0000313" key="10">
    <source>
        <dbReference type="Proteomes" id="UP000238308"/>
    </source>
</evidence>
<dbReference type="GO" id="GO:0003676">
    <property type="term" value="F:nucleic acid binding"/>
    <property type="evidence" value="ECO:0007669"/>
    <property type="project" value="InterPro"/>
</dbReference>
<comment type="subunit">
    <text evidence="5">Heterooligomer composed of large and small subunits.</text>
</comment>
<dbReference type="NCBIfam" id="TIGR00237">
    <property type="entry name" value="xseA"/>
    <property type="match status" value="1"/>
</dbReference>
<dbReference type="InterPro" id="IPR020579">
    <property type="entry name" value="Exonuc_VII_lsu_C"/>
</dbReference>
<dbReference type="PANTHER" id="PTHR30008:SF0">
    <property type="entry name" value="EXODEOXYRIBONUCLEASE 7 LARGE SUBUNIT"/>
    <property type="match status" value="1"/>
</dbReference>
<dbReference type="Proteomes" id="UP000238308">
    <property type="component" value="Unassembled WGS sequence"/>
</dbReference>